<dbReference type="RefSeq" id="WP_193517321.1">
    <property type="nucleotide sequence ID" value="NZ_BMXL01000002.1"/>
</dbReference>
<comment type="caution">
    <text evidence="2">The sequence shown here is derived from an EMBL/GenBank/DDBJ whole genome shotgun (WGS) entry which is preliminary data.</text>
</comment>
<evidence type="ECO:0000313" key="3">
    <source>
        <dbReference type="Proteomes" id="UP000654947"/>
    </source>
</evidence>
<dbReference type="EMBL" id="BMXL01000002">
    <property type="protein sequence ID" value="GHD17135.1"/>
    <property type="molecule type" value="Genomic_DNA"/>
</dbReference>
<keyword evidence="1" id="KW-0472">Membrane</keyword>
<name>A0A918X7S2_9ACTN</name>
<keyword evidence="1" id="KW-0812">Transmembrane</keyword>
<feature type="transmembrane region" description="Helical" evidence="1">
    <location>
        <begin position="104"/>
        <end position="126"/>
    </location>
</feature>
<evidence type="ECO:0000256" key="1">
    <source>
        <dbReference type="SAM" id="Phobius"/>
    </source>
</evidence>
<keyword evidence="3" id="KW-1185">Reference proteome</keyword>
<evidence type="ECO:0000313" key="2">
    <source>
        <dbReference type="EMBL" id="GHD17135.1"/>
    </source>
</evidence>
<accession>A0A918X7S2</accession>
<gene>
    <name evidence="2" type="ORF">GCM10007147_05970</name>
</gene>
<proteinExistence type="predicted"/>
<feature type="transmembrane region" description="Helical" evidence="1">
    <location>
        <begin position="60"/>
        <end position="83"/>
    </location>
</feature>
<organism evidence="2 3">
    <name type="scientific">Nocardiopsis kunsanensis</name>
    <dbReference type="NCBI Taxonomy" id="141693"/>
    <lineage>
        <taxon>Bacteria</taxon>
        <taxon>Bacillati</taxon>
        <taxon>Actinomycetota</taxon>
        <taxon>Actinomycetes</taxon>
        <taxon>Streptosporangiales</taxon>
        <taxon>Nocardiopsidaceae</taxon>
        <taxon>Nocardiopsis</taxon>
    </lineage>
</organism>
<keyword evidence="1" id="KW-1133">Transmembrane helix</keyword>
<dbReference type="Proteomes" id="UP000654947">
    <property type="component" value="Unassembled WGS sequence"/>
</dbReference>
<protein>
    <submittedName>
        <fullName evidence="2">Uncharacterized protein</fullName>
    </submittedName>
</protein>
<reference evidence="2 3" key="1">
    <citation type="journal article" date="2014" name="Int. J. Syst. Evol. Microbiol.">
        <title>Complete genome sequence of Corynebacterium casei LMG S-19264T (=DSM 44701T), isolated from a smear-ripened cheese.</title>
        <authorList>
            <consortium name="US DOE Joint Genome Institute (JGI-PGF)"/>
            <person name="Walter F."/>
            <person name="Albersmeier A."/>
            <person name="Kalinowski J."/>
            <person name="Ruckert C."/>
        </authorList>
    </citation>
    <scope>NUCLEOTIDE SEQUENCE [LARGE SCALE GENOMIC DNA]</scope>
    <source>
        <strain evidence="2 3">KCTC 19473</strain>
    </source>
</reference>
<dbReference type="AlphaFoldDB" id="A0A918X7S2"/>
<feature type="transmembrane region" description="Helical" evidence="1">
    <location>
        <begin position="27"/>
        <end position="48"/>
    </location>
</feature>
<sequence length="162" mass="17305">MDIQEAQEALRVAQVQRGNTIAEGNRFPWVAWAVGSVGLTGVLAAVDLADVFADLDDSPWYWALSFVSLCLPLVAAAVASAWWKLSRAPVRPHRSLHTWRNVRTVVVALLLLTALTVVAAVGFNGGGVPLPNVWSGLFLGAALLMTGVLVSRRTPAPQQLGQ</sequence>
<feature type="transmembrane region" description="Helical" evidence="1">
    <location>
        <begin position="132"/>
        <end position="150"/>
    </location>
</feature>